<evidence type="ECO:0000259" key="3">
    <source>
        <dbReference type="Pfam" id="PF07687"/>
    </source>
</evidence>
<dbReference type="GO" id="GO:0016787">
    <property type="term" value="F:hydrolase activity"/>
    <property type="evidence" value="ECO:0007669"/>
    <property type="project" value="UniProtKB-KW"/>
</dbReference>
<dbReference type="InterPro" id="IPR017439">
    <property type="entry name" value="Amidohydrolase"/>
</dbReference>
<evidence type="ECO:0000313" key="5">
    <source>
        <dbReference type="Proteomes" id="UP000078459"/>
    </source>
</evidence>
<evidence type="ECO:0000256" key="1">
    <source>
        <dbReference type="ARBA" id="ARBA00022801"/>
    </source>
</evidence>
<dbReference type="PANTHER" id="PTHR11014:SF169">
    <property type="entry name" value="CLAN MH, FAMILY M20, PEPTIDASE T-LIKE METALLOPEPTIDASE"/>
    <property type="match status" value="1"/>
</dbReference>
<gene>
    <name evidence="4" type="ORF">A5893_01685</name>
</gene>
<dbReference type="NCBIfam" id="TIGR01891">
    <property type="entry name" value="amidohydrolases"/>
    <property type="match status" value="1"/>
</dbReference>
<keyword evidence="2" id="KW-0479">Metal-binding</keyword>
<comment type="caution">
    <text evidence="4">The sequence shown here is derived from an EMBL/GenBank/DDBJ whole genome shotgun (WGS) entry which is preliminary data.</text>
</comment>
<dbReference type="Gene3D" id="3.30.70.360">
    <property type="match status" value="1"/>
</dbReference>
<feature type="binding site" evidence="2">
    <location>
        <position position="352"/>
    </location>
    <ligand>
        <name>Mn(2+)</name>
        <dbReference type="ChEBI" id="CHEBI:29035"/>
        <label>2</label>
    </ligand>
</feature>
<dbReference type="GO" id="GO:0046872">
    <property type="term" value="F:metal ion binding"/>
    <property type="evidence" value="ECO:0007669"/>
    <property type="project" value="UniProtKB-KW"/>
</dbReference>
<reference evidence="4 5" key="2">
    <citation type="submission" date="2016-06" db="EMBL/GenBank/DDBJ databases">
        <title>Pedobacter psychrophilus sp. nov., isolated from Antarctic fragmentary rock.</title>
        <authorList>
            <person name="Svec P."/>
        </authorList>
    </citation>
    <scope>NUCLEOTIDE SEQUENCE [LARGE SCALE GENOMIC DNA]</scope>
    <source>
        <strain evidence="4 5">CCM 8644</strain>
    </source>
</reference>
<sequence>MNSVVENLKFIRQYLHQHPELSGCEKETAAFILEKCIHLNTSKIIKNIGGYGFLVVFDSNITGDSLLFRAELDGLPIQECSNLLYKSIYSNKGHQCGHDGHMTILFGLAQYLSKHPILKGKVSLLFQPSEENGKGARSIIEDEKFSRLHFDEVFALHNLPGFEKHAIIVKENAFTAAVKSMAIRLEGKTSHAAEPENGINPALAVADILQIVEALNFNQPHHQDFKLATLIHVNIGSLAYGVSACDAEIHYTIRSWSDENLENLESEIIKILNEVAANYRLKAKYHFLEHFYANMNDKDSVDVVRKAAKTQNLTIIENDFPFKWGEDFGFFTKKYKGCLFGLGSGKDQPALHNPDYDFPDEILETGINIFKSIIKERLNIS</sequence>
<dbReference type="OrthoDB" id="9776731at2"/>
<dbReference type="AlphaFoldDB" id="A0A179DLS9"/>
<dbReference type="STRING" id="1826909.A5893_01685"/>
<dbReference type="Pfam" id="PF07687">
    <property type="entry name" value="M20_dimer"/>
    <property type="match status" value="1"/>
</dbReference>
<evidence type="ECO:0000256" key="2">
    <source>
        <dbReference type="PIRSR" id="PIRSR005962-1"/>
    </source>
</evidence>
<protein>
    <recommendedName>
        <fullName evidence="3">Peptidase M20 dimerisation domain-containing protein</fullName>
    </recommendedName>
</protein>
<dbReference type="RefSeq" id="WP_068820885.1">
    <property type="nucleotide sequence ID" value="NZ_LWHJ01000011.1"/>
</dbReference>
<accession>A0A179DLS9</accession>
<feature type="domain" description="Peptidase M20 dimerisation" evidence="3">
    <location>
        <begin position="179"/>
        <end position="279"/>
    </location>
</feature>
<feature type="binding site" evidence="2">
    <location>
        <position position="157"/>
    </location>
    <ligand>
        <name>Mn(2+)</name>
        <dbReference type="ChEBI" id="CHEBI:29035"/>
        <label>2</label>
    </ligand>
</feature>
<comment type="cofactor">
    <cofactor evidence="2">
        <name>Mn(2+)</name>
        <dbReference type="ChEBI" id="CHEBI:29035"/>
    </cofactor>
    <text evidence="2">The Mn(2+) ion enhances activity.</text>
</comment>
<dbReference type="InterPro" id="IPR002933">
    <property type="entry name" value="Peptidase_M20"/>
</dbReference>
<name>A0A179DLS9_9SPHI</name>
<dbReference type="EMBL" id="LWHJ01000011">
    <property type="protein sequence ID" value="OAQ41854.1"/>
    <property type="molecule type" value="Genomic_DNA"/>
</dbReference>
<feature type="binding site" evidence="2">
    <location>
        <position position="96"/>
    </location>
    <ligand>
        <name>Mn(2+)</name>
        <dbReference type="ChEBI" id="CHEBI:29035"/>
        <label>2</label>
    </ligand>
</feature>
<reference evidence="4 5" key="1">
    <citation type="submission" date="2016-04" db="EMBL/GenBank/DDBJ databases">
        <authorList>
            <person name="Evans L.H."/>
            <person name="Alamgir A."/>
            <person name="Owens N."/>
            <person name="Weber N.D."/>
            <person name="Virtaneva K."/>
            <person name="Barbian K."/>
            <person name="Babar A."/>
            <person name="Rosenke K."/>
        </authorList>
    </citation>
    <scope>NUCLEOTIDE SEQUENCE [LARGE SCALE GENOMIC DNA]</scope>
    <source>
        <strain evidence="4 5">CCM 8644</strain>
    </source>
</reference>
<dbReference type="SUPFAM" id="SSF55031">
    <property type="entry name" value="Bacterial exopeptidase dimerisation domain"/>
    <property type="match status" value="1"/>
</dbReference>
<proteinExistence type="predicted"/>
<organism evidence="4 5">
    <name type="scientific">Pedobacter psychrophilus</name>
    <dbReference type="NCBI Taxonomy" id="1826909"/>
    <lineage>
        <taxon>Bacteria</taxon>
        <taxon>Pseudomonadati</taxon>
        <taxon>Bacteroidota</taxon>
        <taxon>Sphingobacteriia</taxon>
        <taxon>Sphingobacteriales</taxon>
        <taxon>Sphingobacteriaceae</taxon>
        <taxon>Pedobacter</taxon>
    </lineage>
</organism>
<dbReference type="PIRSF" id="PIRSF005962">
    <property type="entry name" value="Pept_M20D_amidohydro"/>
    <property type="match status" value="1"/>
</dbReference>
<dbReference type="PANTHER" id="PTHR11014">
    <property type="entry name" value="PEPTIDASE M20 FAMILY MEMBER"/>
    <property type="match status" value="1"/>
</dbReference>
<evidence type="ECO:0000313" key="4">
    <source>
        <dbReference type="EMBL" id="OAQ41854.1"/>
    </source>
</evidence>
<keyword evidence="1" id="KW-0378">Hydrolase</keyword>
<dbReference type="SUPFAM" id="SSF53187">
    <property type="entry name" value="Zn-dependent exopeptidases"/>
    <property type="match status" value="1"/>
</dbReference>
<keyword evidence="5" id="KW-1185">Reference proteome</keyword>
<dbReference type="InterPro" id="IPR011650">
    <property type="entry name" value="Peptidase_M20_dimer"/>
</dbReference>
<feature type="binding site" evidence="2">
    <location>
        <position position="98"/>
    </location>
    <ligand>
        <name>Mn(2+)</name>
        <dbReference type="ChEBI" id="CHEBI:29035"/>
        <label>2</label>
    </ligand>
</feature>
<keyword evidence="2" id="KW-0464">Manganese</keyword>
<feature type="binding site" evidence="2">
    <location>
        <position position="131"/>
    </location>
    <ligand>
        <name>Mn(2+)</name>
        <dbReference type="ChEBI" id="CHEBI:29035"/>
        <label>2</label>
    </ligand>
</feature>
<dbReference type="Gene3D" id="3.40.630.10">
    <property type="entry name" value="Zn peptidases"/>
    <property type="match status" value="1"/>
</dbReference>
<dbReference type="Pfam" id="PF01546">
    <property type="entry name" value="Peptidase_M20"/>
    <property type="match status" value="1"/>
</dbReference>
<dbReference type="Proteomes" id="UP000078459">
    <property type="component" value="Unassembled WGS sequence"/>
</dbReference>
<dbReference type="InterPro" id="IPR036264">
    <property type="entry name" value="Bact_exopeptidase_dim_dom"/>
</dbReference>